<sequence length="73" mass="8471">MFICIHSPDLAPRDYHMFLAMAKEYKFPSFLPISTRSSTKRVVGSWILVGKKLSNRTGNAWLPFIIVIFFIKH</sequence>
<organism evidence="1">
    <name type="scientific">Lepeophtheirus salmonis</name>
    <name type="common">Salmon louse</name>
    <name type="synonym">Caligus salmonis</name>
    <dbReference type="NCBI Taxonomy" id="72036"/>
    <lineage>
        <taxon>Eukaryota</taxon>
        <taxon>Metazoa</taxon>
        <taxon>Ecdysozoa</taxon>
        <taxon>Arthropoda</taxon>
        <taxon>Crustacea</taxon>
        <taxon>Multicrustacea</taxon>
        <taxon>Hexanauplia</taxon>
        <taxon>Copepoda</taxon>
        <taxon>Siphonostomatoida</taxon>
        <taxon>Caligidae</taxon>
        <taxon>Lepeophtheirus</taxon>
    </lineage>
</organism>
<name>A0A0K2T4C6_LEPSM</name>
<dbReference type="AlphaFoldDB" id="A0A0K2T4C6"/>
<dbReference type="EMBL" id="HACA01003507">
    <property type="protein sequence ID" value="CDW20868.1"/>
    <property type="molecule type" value="Transcribed_RNA"/>
</dbReference>
<evidence type="ECO:0000313" key="1">
    <source>
        <dbReference type="EMBL" id="CDW20868.1"/>
    </source>
</evidence>
<reference evidence="1" key="1">
    <citation type="submission" date="2014-05" db="EMBL/GenBank/DDBJ databases">
        <authorList>
            <person name="Chronopoulou M."/>
        </authorList>
    </citation>
    <scope>NUCLEOTIDE SEQUENCE</scope>
    <source>
        <tissue evidence="1">Whole organism</tissue>
    </source>
</reference>
<accession>A0A0K2T4C6</accession>
<protein>
    <submittedName>
        <fullName evidence="1">Uncharacterized protein</fullName>
    </submittedName>
</protein>
<proteinExistence type="predicted"/>